<gene>
    <name evidence="2" type="ORF">UFOVP436_119</name>
    <name evidence="3" type="ORF">UFOVP784_119</name>
</gene>
<reference evidence="3" key="1">
    <citation type="submission" date="2020-04" db="EMBL/GenBank/DDBJ databases">
        <authorList>
            <person name="Chiriac C."/>
            <person name="Salcher M."/>
            <person name="Ghai R."/>
            <person name="Kavagutti S V."/>
        </authorList>
    </citation>
    <scope>NUCLEOTIDE SEQUENCE</scope>
</reference>
<feature type="compositionally biased region" description="Polar residues" evidence="1">
    <location>
        <begin position="313"/>
        <end position="326"/>
    </location>
</feature>
<name>A0A6J5NUX0_9CAUD</name>
<evidence type="ECO:0000256" key="1">
    <source>
        <dbReference type="SAM" id="MobiDB-lite"/>
    </source>
</evidence>
<protein>
    <submittedName>
        <fullName evidence="3">Uncharacterized protein</fullName>
    </submittedName>
</protein>
<accession>A0A6J5NUX0</accession>
<sequence>MAGPIDYGRIIGRKPFRPFSAYLPPEIKISKENNDFSLISPQSFDPLNEDIDLQWAGKVDDTTKFNNYYDYYFSGEDIKVYIDGLFDAGDELDIAGFAFTITQQKAPLYGFWSYNYDVMMTGTRIVSGQLTVHSRYPGRMKDLLSKAAKVRTDFYSDKPTSQIQSYLRSDSEDIEDEKNVQKYWANSQLDRLGSDGRGSDNRNIFSAHPPFNFVIKYGTQEGSMTTLAKNEGTQNGSNYETIDRLMSLDFNDRLVQANPTGPFQMDIVLQSVHLNSMSTAYSPGGMLVVESYDFTARDMYISDGKLKEPEHGTITTNEQKGSSQTDPGKVQSPPTQEELLTIRDRAALYDKLK</sequence>
<dbReference type="EMBL" id="LR796418">
    <property type="protein sequence ID" value="CAB4143339.1"/>
    <property type="molecule type" value="Genomic_DNA"/>
</dbReference>
<dbReference type="EMBL" id="LR796737">
    <property type="protein sequence ID" value="CAB4162793.1"/>
    <property type="molecule type" value="Genomic_DNA"/>
</dbReference>
<proteinExistence type="predicted"/>
<evidence type="ECO:0000313" key="2">
    <source>
        <dbReference type="EMBL" id="CAB4143339.1"/>
    </source>
</evidence>
<feature type="region of interest" description="Disordered" evidence="1">
    <location>
        <begin position="305"/>
        <end position="343"/>
    </location>
</feature>
<organism evidence="3">
    <name type="scientific">uncultured Caudovirales phage</name>
    <dbReference type="NCBI Taxonomy" id="2100421"/>
    <lineage>
        <taxon>Viruses</taxon>
        <taxon>Duplodnaviria</taxon>
        <taxon>Heunggongvirae</taxon>
        <taxon>Uroviricota</taxon>
        <taxon>Caudoviricetes</taxon>
        <taxon>Peduoviridae</taxon>
        <taxon>Maltschvirus</taxon>
        <taxon>Maltschvirus maltsch</taxon>
    </lineage>
</organism>
<evidence type="ECO:0000313" key="3">
    <source>
        <dbReference type="EMBL" id="CAB4162793.1"/>
    </source>
</evidence>